<evidence type="ECO:0000259" key="4">
    <source>
        <dbReference type="PROSITE" id="PS51077"/>
    </source>
</evidence>
<dbReference type="EMBL" id="FNST01000002">
    <property type="protein sequence ID" value="SEC73257.1"/>
    <property type="molecule type" value="Genomic_DNA"/>
</dbReference>
<accession>A0A1H4UWZ8</accession>
<evidence type="ECO:0000256" key="3">
    <source>
        <dbReference type="ARBA" id="ARBA00023163"/>
    </source>
</evidence>
<dbReference type="InterPro" id="IPR036388">
    <property type="entry name" value="WH-like_DNA-bd_sf"/>
</dbReference>
<dbReference type="Gene3D" id="1.10.10.10">
    <property type="entry name" value="Winged helix-like DNA-binding domain superfamily/Winged helix DNA-binding domain"/>
    <property type="match status" value="1"/>
</dbReference>
<dbReference type="AlphaFoldDB" id="A0A1H4UWZ8"/>
<dbReference type="GO" id="GO:0045892">
    <property type="term" value="P:negative regulation of DNA-templated transcription"/>
    <property type="evidence" value="ECO:0007669"/>
    <property type="project" value="TreeGrafter"/>
</dbReference>
<dbReference type="GO" id="GO:0003677">
    <property type="term" value="F:DNA binding"/>
    <property type="evidence" value="ECO:0007669"/>
    <property type="project" value="UniProtKB-KW"/>
</dbReference>
<dbReference type="PANTHER" id="PTHR30136:SF35">
    <property type="entry name" value="HTH-TYPE TRANSCRIPTIONAL REGULATOR RV1719"/>
    <property type="match status" value="1"/>
</dbReference>
<proteinExistence type="predicted"/>
<dbReference type="InterPro" id="IPR014757">
    <property type="entry name" value="Tscrpt_reg_IclR_C"/>
</dbReference>
<dbReference type="Gene3D" id="3.30.450.40">
    <property type="match status" value="1"/>
</dbReference>
<dbReference type="Pfam" id="PF09339">
    <property type="entry name" value="HTH_IclR"/>
    <property type="match status" value="1"/>
</dbReference>
<keyword evidence="3" id="KW-0804">Transcription</keyword>
<keyword evidence="7" id="KW-1185">Reference proteome</keyword>
<dbReference type="SUPFAM" id="SSF55781">
    <property type="entry name" value="GAF domain-like"/>
    <property type="match status" value="1"/>
</dbReference>
<evidence type="ECO:0000313" key="6">
    <source>
        <dbReference type="EMBL" id="SEC73257.1"/>
    </source>
</evidence>
<keyword evidence="2 6" id="KW-0238">DNA-binding</keyword>
<organism evidence="6 7">
    <name type="scientific">Streptomyces melanosporofaciens</name>
    <dbReference type="NCBI Taxonomy" id="67327"/>
    <lineage>
        <taxon>Bacteria</taxon>
        <taxon>Bacillati</taxon>
        <taxon>Actinomycetota</taxon>
        <taxon>Actinomycetes</taxon>
        <taxon>Kitasatosporales</taxon>
        <taxon>Streptomycetaceae</taxon>
        <taxon>Streptomyces</taxon>
        <taxon>Streptomyces violaceusniger group</taxon>
    </lineage>
</organism>
<dbReference type="InterPro" id="IPR050707">
    <property type="entry name" value="HTH_MetabolicPath_Reg"/>
</dbReference>
<keyword evidence="1" id="KW-0805">Transcription regulation</keyword>
<name>A0A1H4UWZ8_STRMJ</name>
<sequence>MASEQQQTSTARSGASRVMAILDALASADPAVFPDGMSVADVARVLGREKSVVSRQLKSLLETGMVARRPSMRYELSWRLFALAVRAGDQRLTTLAAPLLLRLTETVRERTYLSVLSDGEVLTVLSEGSRRSIEAVNWVGRTIPAHRSSSGMALLMDYEDEHILDLVRRSERGGSDREAREFLAQVREARRRGYTVANRIFDPELVGIGAPVRDFTGRIRAAVNISGPAFRIEPHIQTLAGHLLSTMRVLQSSLGSDVRSCTDPSDL</sequence>
<dbReference type="RefSeq" id="WP_167746404.1">
    <property type="nucleotide sequence ID" value="NZ_FNST01000002.1"/>
</dbReference>
<evidence type="ECO:0000313" key="7">
    <source>
        <dbReference type="Proteomes" id="UP000198609"/>
    </source>
</evidence>
<evidence type="ECO:0000259" key="5">
    <source>
        <dbReference type="PROSITE" id="PS51078"/>
    </source>
</evidence>
<dbReference type="GO" id="GO:0003700">
    <property type="term" value="F:DNA-binding transcription factor activity"/>
    <property type="evidence" value="ECO:0007669"/>
    <property type="project" value="TreeGrafter"/>
</dbReference>
<dbReference type="PROSITE" id="PS51078">
    <property type="entry name" value="ICLR_ED"/>
    <property type="match status" value="1"/>
</dbReference>
<reference evidence="7" key="1">
    <citation type="submission" date="2016-10" db="EMBL/GenBank/DDBJ databases">
        <authorList>
            <person name="Varghese N."/>
            <person name="Submissions S."/>
        </authorList>
    </citation>
    <scope>NUCLEOTIDE SEQUENCE [LARGE SCALE GENOMIC DNA]</scope>
    <source>
        <strain evidence="7">DSM 40318</strain>
    </source>
</reference>
<gene>
    <name evidence="6" type="ORF">SAMN04490356_5302</name>
</gene>
<dbReference type="InterPro" id="IPR029016">
    <property type="entry name" value="GAF-like_dom_sf"/>
</dbReference>
<protein>
    <submittedName>
        <fullName evidence="6">DNA-binding transcriptional regulator, IclR family</fullName>
    </submittedName>
</protein>
<feature type="domain" description="HTH iclR-type" evidence="4">
    <location>
        <begin position="12"/>
        <end position="78"/>
    </location>
</feature>
<evidence type="ECO:0000256" key="1">
    <source>
        <dbReference type="ARBA" id="ARBA00023015"/>
    </source>
</evidence>
<dbReference type="PANTHER" id="PTHR30136">
    <property type="entry name" value="HELIX-TURN-HELIX TRANSCRIPTIONAL REGULATOR, ICLR FAMILY"/>
    <property type="match status" value="1"/>
</dbReference>
<dbReference type="InterPro" id="IPR036390">
    <property type="entry name" value="WH_DNA-bd_sf"/>
</dbReference>
<dbReference type="SUPFAM" id="SSF46785">
    <property type="entry name" value="Winged helix' DNA-binding domain"/>
    <property type="match status" value="1"/>
</dbReference>
<dbReference type="PROSITE" id="PS51077">
    <property type="entry name" value="HTH_ICLR"/>
    <property type="match status" value="1"/>
</dbReference>
<dbReference type="InterPro" id="IPR005471">
    <property type="entry name" value="Tscrpt_reg_IclR_N"/>
</dbReference>
<dbReference type="Pfam" id="PF01614">
    <property type="entry name" value="IclR_C"/>
    <property type="match status" value="1"/>
</dbReference>
<evidence type="ECO:0000256" key="2">
    <source>
        <dbReference type="ARBA" id="ARBA00023125"/>
    </source>
</evidence>
<dbReference type="Proteomes" id="UP000198609">
    <property type="component" value="Unassembled WGS sequence"/>
</dbReference>
<feature type="domain" description="IclR-ED" evidence="5">
    <location>
        <begin position="79"/>
        <end position="256"/>
    </location>
</feature>